<proteinExistence type="predicted"/>
<accession>A0AAU1M1V0</accession>
<organism evidence="3">
    <name type="scientific">Streptomyces sp. NBC_00148</name>
    <dbReference type="NCBI Taxonomy" id="2903626"/>
    <lineage>
        <taxon>Bacteria</taxon>
        <taxon>Bacillati</taxon>
        <taxon>Actinomycetota</taxon>
        <taxon>Actinomycetes</taxon>
        <taxon>Kitasatosporales</taxon>
        <taxon>Streptomycetaceae</taxon>
        <taxon>Streptomyces</taxon>
    </lineage>
</organism>
<feature type="region of interest" description="Disordered" evidence="1">
    <location>
        <begin position="341"/>
        <end position="364"/>
    </location>
</feature>
<protein>
    <submittedName>
        <fullName evidence="3">Uncharacterized protein</fullName>
    </submittedName>
</protein>
<dbReference type="EMBL" id="CP108169">
    <property type="protein sequence ID" value="WTQ77447.1"/>
    <property type="molecule type" value="Genomic_DNA"/>
</dbReference>
<dbReference type="AlphaFoldDB" id="A0AAU1M1V0"/>
<evidence type="ECO:0000313" key="3">
    <source>
        <dbReference type="EMBL" id="WTQ77447.1"/>
    </source>
</evidence>
<feature type="transmembrane region" description="Helical" evidence="2">
    <location>
        <begin position="373"/>
        <end position="398"/>
    </location>
</feature>
<reference evidence="3" key="1">
    <citation type="submission" date="2022-10" db="EMBL/GenBank/DDBJ databases">
        <title>The complete genomes of actinobacterial strains from the NBC collection.</title>
        <authorList>
            <person name="Joergensen T.S."/>
            <person name="Alvarez Arevalo M."/>
            <person name="Sterndorff E.B."/>
            <person name="Faurdal D."/>
            <person name="Vuksanovic O."/>
            <person name="Mourched A.-S."/>
            <person name="Charusanti P."/>
            <person name="Shaw S."/>
            <person name="Blin K."/>
            <person name="Weber T."/>
        </authorList>
    </citation>
    <scope>NUCLEOTIDE SEQUENCE</scope>
    <source>
        <strain evidence="3">NBC_00148</strain>
    </source>
</reference>
<evidence type="ECO:0000256" key="2">
    <source>
        <dbReference type="SAM" id="Phobius"/>
    </source>
</evidence>
<feature type="compositionally biased region" description="Pro residues" evidence="1">
    <location>
        <begin position="518"/>
        <end position="528"/>
    </location>
</feature>
<feature type="region of interest" description="Disordered" evidence="1">
    <location>
        <begin position="508"/>
        <end position="533"/>
    </location>
</feature>
<gene>
    <name evidence="3" type="ORF">OG222_31855</name>
</gene>
<sequence>MIDYYAHVAVLERLRAQVPVAGGGAGPAELAQLQEFADAAAAEEGAALVGLFTDHVLTHASADGTEADLLERAGDLWKTGMDLYEGIGEVRQEVEKALQTPDEPDAADSFNQAMARMVVLLRKAKKLSAGVRQLRKDLRPLKHLPPHPRQAGLPLSDWGYGDVFLARRQDAFTRTVFSRAGGDPAARALAFGVLASYAGNVTGSAYLGQGVGGPRRSHRFRNRLARNAVGSWCARQYTVAKPRELADKLRPLVPASGDATPSAVAQVLAQALSETYDPALTPPLPDIDLGLRRTLRQLELYDVIRRPPLPRPVVASIAVRVHTTAGGGLPETYDDQGFEYPHSDQGAAPGTVDEVSGADTTGQAGDNGGGCPWWAYTIIGTLVFLMCLGISCIVGLVASGSCKEGVSDFFDGLSGDDEPEQPTSVTGDALVAVAASPAGPQIAQRLFEMHTGLWQAADEAFNYLALVGLVPPDDLLLTSPLHRQFLSLPVRELYPLREEPAAEKTYAFDPVTAHENPPTRPSPYPPGADPSVFVEGAAPEQALNLLLQILRGEQRSENLDADADRGYRHRCWTTDPYGSVHDDPVPVQVLAYHET</sequence>
<keyword evidence="2" id="KW-0812">Transmembrane</keyword>
<keyword evidence="2" id="KW-1133">Transmembrane helix</keyword>
<keyword evidence="2" id="KW-0472">Membrane</keyword>
<name>A0AAU1M1V0_9ACTN</name>
<evidence type="ECO:0000256" key="1">
    <source>
        <dbReference type="SAM" id="MobiDB-lite"/>
    </source>
</evidence>